<dbReference type="InterPro" id="IPR018197">
    <property type="entry name" value="Glycerate_kinase_RE-like"/>
</dbReference>
<dbReference type="GO" id="GO:0008887">
    <property type="term" value="F:glycerate kinase activity"/>
    <property type="evidence" value="ECO:0007669"/>
    <property type="project" value="UniProtKB-UniRule"/>
</dbReference>
<evidence type="ECO:0000256" key="4">
    <source>
        <dbReference type="PIRNR" id="PIRNR006078"/>
    </source>
</evidence>
<dbReference type="Pfam" id="PF02595">
    <property type="entry name" value="Gly_kinase"/>
    <property type="match status" value="1"/>
</dbReference>
<dbReference type="PANTHER" id="PTHR21599">
    <property type="entry name" value="GLYCERATE KINASE"/>
    <property type="match status" value="1"/>
</dbReference>
<reference evidence="5 6" key="1">
    <citation type="submission" date="2018-11" db="EMBL/GenBank/DDBJ databases">
        <title>Parancylomarina longa gen. nov., sp. nov., isolated from sediments of southern Okinawa.</title>
        <authorList>
            <person name="Fu T."/>
        </authorList>
    </citation>
    <scope>NUCLEOTIDE SEQUENCE [LARGE SCALE GENOMIC DNA]</scope>
    <source>
        <strain evidence="5 6">T3-2 S1-C</strain>
    </source>
</reference>
<evidence type="ECO:0000256" key="3">
    <source>
        <dbReference type="ARBA" id="ARBA00022777"/>
    </source>
</evidence>
<name>A0A434AUY0_9BACT</name>
<dbReference type="Gene3D" id="3.90.1510.10">
    <property type="entry name" value="Glycerate kinase, domain 2"/>
    <property type="match status" value="1"/>
</dbReference>
<dbReference type="InterPro" id="IPR018193">
    <property type="entry name" value="Glyc_kinase_flavodox-like_fold"/>
</dbReference>
<accession>A0A434AUY0</accession>
<organism evidence="5 6">
    <name type="scientific">Ancylomarina longa</name>
    <dbReference type="NCBI Taxonomy" id="2487017"/>
    <lineage>
        <taxon>Bacteria</taxon>
        <taxon>Pseudomonadati</taxon>
        <taxon>Bacteroidota</taxon>
        <taxon>Bacteroidia</taxon>
        <taxon>Marinilabiliales</taxon>
        <taxon>Marinifilaceae</taxon>
        <taxon>Ancylomarina</taxon>
    </lineage>
</organism>
<dbReference type="RefSeq" id="WP_127343714.1">
    <property type="nucleotide sequence ID" value="NZ_RJJX01000010.1"/>
</dbReference>
<protein>
    <submittedName>
        <fullName evidence="5">Glycerate kinase</fullName>
    </submittedName>
</protein>
<evidence type="ECO:0000313" key="6">
    <source>
        <dbReference type="Proteomes" id="UP000282985"/>
    </source>
</evidence>
<dbReference type="AlphaFoldDB" id="A0A434AUY0"/>
<dbReference type="OrthoDB" id="9774290at2"/>
<comment type="caution">
    <text evidence="5">The sequence shown here is derived from an EMBL/GenBank/DDBJ whole genome shotgun (WGS) entry which is preliminary data.</text>
</comment>
<dbReference type="Gene3D" id="3.40.50.10350">
    <property type="entry name" value="Glycerate kinase, domain 1"/>
    <property type="match status" value="1"/>
</dbReference>
<gene>
    <name evidence="5" type="ORF">DLK05_09350</name>
</gene>
<evidence type="ECO:0000256" key="2">
    <source>
        <dbReference type="ARBA" id="ARBA00022679"/>
    </source>
</evidence>
<dbReference type="SUPFAM" id="SSF110738">
    <property type="entry name" value="Glycerate kinase I"/>
    <property type="match status" value="1"/>
</dbReference>
<evidence type="ECO:0000256" key="1">
    <source>
        <dbReference type="ARBA" id="ARBA00006284"/>
    </source>
</evidence>
<dbReference type="InterPro" id="IPR004381">
    <property type="entry name" value="Glycerate_kinase"/>
</dbReference>
<keyword evidence="6" id="KW-1185">Reference proteome</keyword>
<comment type="similarity">
    <text evidence="1 4">Belongs to the glycerate kinase type-1 family.</text>
</comment>
<dbReference type="EMBL" id="RJJX01000010">
    <property type="protein sequence ID" value="RUT78270.1"/>
    <property type="molecule type" value="Genomic_DNA"/>
</dbReference>
<dbReference type="NCBIfam" id="TIGR00045">
    <property type="entry name" value="glycerate kinase"/>
    <property type="match status" value="1"/>
</dbReference>
<proteinExistence type="inferred from homology"/>
<dbReference type="InterPro" id="IPR036129">
    <property type="entry name" value="Glycerate_kinase_sf"/>
</dbReference>
<keyword evidence="3 4" id="KW-0418">Kinase</keyword>
<evidence type="ECO:0000313" key="5">
    <source>
        <dbReference type="EMBL" id="RUT78270.1"/>
    </source>
</evidence>
<dbReference type="GO" id="GO:0031388">
    <property type="term" value="P:organic acid phosphorylation"/>
    <property type="evidence" value="ECO:0007669"/>
    <property type="project" value="UniProtKB-UniRule"/>
</dbReference>
<keyword evidence="2 4" id="KW-0808">Transferase</keyword>
<sequence>MKIIIAPDKFKGSLTGMEFCSAIEEGIKKHIDDVVMVKLPLADGGDGTVEVLKYYLDGEMISLEVNDPLHRKVNASYLYSASKKTAFIEMSAASGIRLLKEEEANPMLTSTYGTGELIADALKRGATHIILGIGGSATNDAGMGMARALGYRFFDSNRKELEGKGEDMIRLDFIDTSAVHYALKKVKFEVACDVDNPLYGINGAAHIYSPQKGASPDMVAQLDNGLIRFNKVVNDQFAMDLQHIKGAGAAGGLGAGCILFLNAQLNSGIELIKKVADFDNKIMDADWIITGEGKLDSQTLSGKVIRGVLDALSGQKLALFCGLVDLSEEELKAIPTDYLAQISSSAKDVKDSMQNARIYLQMAAEEFASSGLLGSEKNMY</sequence>
<dbReference type="PIRSF" id="PIRSF006078">
    <property type="entry name" value="GlxK"/>
    <property type="match status" value="1"/>
</dbReference>
<dbReference type="PANTHER" id="PTHR21599:SF0">
    <property type="entry name" value="GLYCERATE KINASE"/>
    <property type="match status" value="1"/>
</dbReference>
<dbReference type="Proteomes" id="UP000282985">
    <property type="component" value="Unassembled WGS sequence"/>
</dbReference>